<reference evidence="2 3" key="1">
    <citation type="submission" date="2014-02" db="EMBL/GenBank/DDBJ databases">
        <title>The small core and large imbalanced accessory genome model reveals a collaborative survival strategy of Sorangium cellulosum strains in nature.</title>
        <authorList>
            <person name="Han K."/>
            <person name="Peng R."/>
            <person name="Blom J."/>
            <person name="Li Y.-Z."/>
        </authorList>
    </citation>
    <scope>NUCLEOTIDE SEQUENCE [LARGE SCALE GENOMIC DNA]</scope>
    <source>
        <strain evidence="2 3">So0157-25</strain>
    </source>
</reference>
<keyword evidence="1" id="KW-0732">Signal</keyword>
<feature type="signal peptide" evidence="1">
    <location>
        <begin position="1"/>
        <end position="23"/>
    </location>
</feature>
<protein>
    <recommendedName>
        <fullName evidence="4">Secreted protein</fullName>
    </recommendedName>
</protein>
<name>A0A150P8V4_SORCE</name>
<dbReference type="Proteomes" id="UP000075420">
    <property type="component" value="Unassembled WGS sequence"/>
</dbReference>
<evidence type="ECO:0000313" key="2">
    <source>
        <dbReference type="EMBL" id="KYF52134.1"/>
    </source>
</evidence>
<dbReference type="AlphaFoldDB" id="A0A150P8V4"/>
<dbReference type="EMBL" id="JELY01002580">
    <property type="protein sequence ID" value="KYF52134.1"/>
    <property type="molecule type" value="Genomic_DNA"/>
</dbReference>
<evidence type="ECO:0000313" key="3">
    <source>
        <dbReference type="Proteomes" id="UP000075420"/>
    </source>
</evidence>
<evidence type="ECO:0008006" key="4">
    <source>
        <dbReference type="Google" id="ProtNLM"/>
    </source>
</evidence>
<organism evidence="2 3">
    <name type="scientific">Sorangium cellulosum</name>
    <name type="common">Polyangium cellulosum</name>
    <dbReference type="NCBI Taxonomy" id="56"/>
    <lineage>
        <taxon>Bacteria</taxon>
        <taxon>Pseudomonadati</taxon>
        <taxon>Myxococcota</taxon>
        <taxon>Polyangia</taxon>
        <taxon>Polyangiales</taxon>
        <taxon>Polyangiaceae</taxon>
        <taxon>Sorangium</taxon>
    </lineage>
</organism>
<proteinExistence type="predicted"/>
<accession>A0A150P8V4</accession>
<feature type="chain" id="PRO_5007565674" description="Secreted protein" evidence="1">
    <location>
        <begin position="24"/>
        <end position="169"/>
    </location>
</feature>
<gene>
    <name evidence="2" type="ORF">BE08_32200</name>
</gene>
<comment type="caution">
    <text evidence="2">The sequence shown here is derived from an EMBL/GenBank/DDBJ whole genome shotgun (WGS) entry which is preliminary data.</text>
</comment>
<sequence length="169" mass="18469">MKKFARYALAFATITSVSGSAMALRNDCGYDAETSSGLRMVKVGTMVAAYEEQLMPNLYESYCSHRINWFNGPNGAPVTVAKMRVMETITFEEADCYSATWYFTNSVISADPATRNQAYDLRGQISALYSLHFNTDPTNGVGVGMYKTTPVGAPKQLRLTPTGCPMTGP</sequence>
<evidence type="ECO:0000256" key="1">
    <source>
        <dbReference type="SAM" id="SignalP"/>
    </source>
</evidence>